<dbReference type="AlphaFoldDB" id="A0AAV4NWC2"/>
<evidence type="ECO:0000313" key="3">
    <source>
        <dbReference type="Proteomes" id="UP001054945"/>
    </source>
</evidence>
<feature type="region of interest" description="Disordered" evidence="1">
    <location>
        <begin position="1"/>
        <end position="27"/>
    </location>
</feature>
<sequence>MPFAQPHSFFEHLDHPTNPTPFKEPNMQKCTKMSKWLKGDIYISVFPNNKPHALPSVNRILNRPNDNLYQLKIVASVRGEGHLHKSLAGER</sequence>
<protein>
    <submittedName>
        <fullName evidence="2">Uncharacterized protein</fullName>
    </submittedName>
</protein>
<name>A0AAV4NWC2_CAEEX</name>
<evidence type="ECO:0000256" key="1">
    <source>
        <dbReference type="SAM" id="MobiDB-lite"/>
    </source>
</evidence>
<reference evidence="2 3" key="1">
    <citation type="submission" date="2021-06" db="EMBL/GenBank/DDBJ databases">
        <title>Caerostris extrusa draft genome.</title>
        <authorList>
            <person name="Kono N."/>
            <person name="Arakawa K."/>
        </authorList>
    </citation>
    <scope>NUCLEOTIDE SEQUENCE [LARGE SCALE GENOMIC DNA]</scope>
</reference>
<proteinExistence type="predicted"/>
<dbReference type="Proteomes" id="UP001054945">
    <property type="component" value="Unassembled WGS sequence"/>
</dbReference>
<keyword evidence="3" id="KW-1185">Reference proteome</keyword>
<accession>A0AAV4NWC2</accession>
<dbReference type="EMBL" id="BPLR01003731">
    <property type="protein sequence ID" value="GIX88068.1"/>
    <property type="molecule type" value="Genomic_DNA"/>
</dbReference>
<organism evidence="2 3">
    <name type="scientific">Caerostris extrusa</name>
    <name type="common">Bark spider</name>
    <name type="synonym">Caerostris bankana</name>
    <dbReference type="NCBI Taxonomy" id="172846"/>
    <lineage>
        <taxon>Eukaryota</taxon>
        <taxon>Metazoa</taxon>
        <taxon>Ecdysozoa</taxon>
        <taxon>Arthropoda</taxon>
        <taxon>Chelicerata</taxon>
        <taxon>Arachnida</taxon>
        <taxon>Araneae</taxon>
        <taxon>Araneomorphae</taxon>
        <taxon>Entelegynae</taxon>
        <taxon>Araneoidea</taxon>
        <taxon>Araneidae</taxon>
        <taxon>Caerostris</taxon>
    </lineage>
</organism>
<gene>
    <name evidence="2" type="ORF">CEXT_787701</name>
</gene>
<evidence type="ECO:0000313" key="2">
    <source>
        <dbReference type="EMBL" id="GIX88068.1"/>
    </source>
</evidence>
<comment type="caution">
    <text evidence="2">The sequence shown here is derived from an EMBL/GenBank/DDBJ whole genome shotgun (WGS) entry which is preliminary data.</text>
</comment>